<dbReference type="PRINTS" id="PR00633">
    <property type="entry name" value="RCCNDNSATION"/>
</dbReference>
<dbReference type="SUPFAM" id="SSF50985">
    <property type="entry name" value="RCC1/BLIP-II"/>
    <property type="match status" value="1"/>
</dbReference>
<dbReference type="InterPro" id="IPR009091">
    <property type="entry name" value="RCC1/BLIP-II"/>
</dbReference>
<evidence type="ECO:0000313" key="3">
    <source>
        <dbReference type="Proteomes" id="UP000075901"/>
    </source>
</evidence>
<dbReference type="InterPro" id="IPR000408">
    <property type="entry name" value="Reg_chr_condens"/>
</dbReference>
<dbReference type="EnsemblMetazoa" id="AMAM024168-RA">
    <property type="protein sequence ID" value="AMAM024168-PA"/>
    <property type="gene ID" value="AMAM024168"/>
</dbReference>
<evidence type="ECO:0000313" key="2">
    <source>
        <dbReference type="EnsemblMetazoa" id="AMAM024168-PA"/>
    </source>
</evidence>
<organism evidence="2 3">
    <name type="scientific">Anopheles maculatus</name>
    <dbReference type="NCBI Taxonomy" id="74869"/>
    <lineage>
        <taxon>Eukaryota</taxon>
        <taxon>Metazoa</taxon>
        <taxon>Ecdysozoa</taxon>
        <taxon>Arthropoda</taxon>
        <taxon>Hexapoda</taxon>
        <taxon>Insecta</taxon>
        <taxon>Pterygota</taxon>
        <taxon>Neoptera</taxon>
        <taxon>Endopterygota</taxon>
        <taxon>Diptera</taxon>
        <taxon>Nematocera</taxon>
        <taxon>Culicoidea</taxon>
        <taxon>Culicidae</taxon>
        <taxon>Anophelinae</taxon>
        <taxon>Anopheles</taxon>
        <taxon>Anopheles maculatus group</taxon>
    </lineage>
</organism>
<dbReference type="Proteomes" id="UP000075901">
    <property type="component" value="Unassembled WGS sequence"/>
</dbReference>
<feature type="repeat" description="RCC1" evidence="1">
    <location>
        <begin position="230"/>
        <end position="287"/>
    </location>
</feature>
<dbReference type="PROSITE" id="PS50012">
    <property type="entry name" value="RCC1_3"/>
    <property type="match status" value="2"/>
</dbReference>
<name>A0A182TCL4_9DIPT</name>
<dbReference type="Pfam" id="PF00415">
    <property type="entry name" value="RCC1"/>
    <property type="match status" value="2"/>
</dbReference>
<reference evidence="2" key="2">
    <citation type="submission" date="2020-05" db="UniProtKB">
        <authorList>
            <consortium name="EnsemblMetazoa"/>
        </authorList>
    </citation>
    <scope>IDENTIFICATION</scope>
    <source>
        <strain evidence="2">maculatus3</strain>
    </source>
</reference>
<dbReference type="PANTHER" id="PTHR46849">
    <property type="entry name" value="RCC1 DOMAIN-CONTAINING PROTEIN 1"/>
    <property type="match status" value="1"/>
</dbReference>
<dbReference type="Gene3D" id="2.130.10.30">
    <property type="entry name" value="Regulator of chromosome condensation 1/beta-lactamase-inhibitor protein II"/>
    <property type="match status" value="1"/>
</dbReference>
<proteinExistence type="predicted"/>
<dbReference type="VEuPathDB" id="VectorBase:AMAM024168"/>
<feature type="repeat" description="RCC1" evidence="1">
    <location>
        <begin position="177"/>
        <end position="229"/>
    </location>
</feature>
<dbReference type="PANTHER" id="PTHR46849:SF1">
    <property type="entry name" value="RCC1 DOMAIN-CONTAINING PROTEIN 1"/>
    <property type="match status" value="1"/>
</dbReference>
<accession>A0A182TCL4</accession>
<evidence type="ECO:0008006" key="4">
    <source>
        <dbReference type="Google" id="ProtNLM"/>
    </source>
</evidence>
<dbReference type="InterPro" id="IPR052830">
    <property type="entry name" value="RCC1_domain-containing"/>
</dbReference>
<dbReference type="AlphaFoldDB" id="A0A182TCL4"/>
<keyword evidence="3" id="KW-1185">Reference proteome</keyword>
<reference evidence="3" key="1">
    <citation type="submission" date="2013-09" db="EMBL/GenBank/DDBJ databases">
        <title>The Genome Sequence of Anopheles maculatus species B.</title>
        <authorList>
            <consortium name="The Broad Institute Genomics Platform"/>
            <person name="Neafsey D.E."/>
            <person name="Besansky N."/>
            <person name="Howell P."/>
            <person name="Walton C."/>
            <person name="Young S.K."/>
            <person name="Zeng Q."/>
            <person name="Gargeya S."/>
            <person name="Fitzgerald M."/>
            <person name="Haas B."/>
            <person name="Abouelleil A."/>
            <person name="Allen A.W."/>
            <person name="Alvarado L."/>
            <person name="Arachchi H.M."/>
            <person name="Berlin A.M."/>
            <person name="Chapman S.B."/>
            <person name="Gainer-Dewar J."/>
            <person name="Goldberg J."/>
            <person name="Griggs A."/>
            <person name="Gujja S."/>
            <person name="Hansen M."/>
            <person name="Howarth C."/>
            <person name="Imamovic A."/>
            <person name="Ireland A."/>
            <person name="Larimer J."/>
            <person name="McCowan C."/>
            <person name="Murphy C."/>
            <person name="Pearson M."/>
            <person name="Poon T.W."/>
            <person name="Priest M."/>
            <person name="Roberts A."/>
            <person name="Saif S."/>
            <person name="Shea T."/>
            <person name="Sisk P."/>
            <person name="Sykes S."/>
            <person name="Wortman J."/>
            <person name="Nusbaum C."/>
            <person name="Birren B."/>
        </authorList>
    </citation>
    <scope>NUCLEOTIDE SEQUENCE [LARGE SCALE GENOMIC DNA]</scope>
    <source>
        <strain evidence="3">maculatus3</strain>
    </source>
</reference>
<sequence length="352" mass="38752">MNVKLWVLGLNPIEAESNCDWKEINLSELVKEITISSQVQVQFGQLYSFIAHEKKLHILCVLTTDRRTISFDTNIVSLAANSKHCLVLLSTGELLKYDCLTETVVPLNFLGIENDDKNKTKNFSITHLACGECVSVACTSTNGVYNIPNHTITLPRHVRIRKVVTGFEHCLLLSTNGDVYSWGGGLRGQLGSGEITAYGDHPQIVEGLAGVKVIDIDAQGWHSAAVSSFGDLYTWGWNNQGQLGLTDPQHNERVVSQPHLVSFPDDDELTVEKVYCGIGHTVVEVTAADGRKDALIAGWDLEKRFNYTKASSSANFEDFRKLAKPAQETCGASLELGTGAYQVYFLQCAKNE</sequence>
<evidence type="ECO:0000256" key="1">
    <source>
        <dbReference type="PROSITE-ProRule" id="PRU00235"/>
    </source>
</evidence>
<protein>
    <recommendedName>
        <fullName evidence="4">RCC1 domain-containing protein 1</fullName>
    </recommendedName>
</protein>